<dbReference type="RefSeq" id="WP_176226675.1">
    <property type="nucleotide sequence ID" value="NZ_BLRV01000061.1"/>
</dbReference>
<comment type="caution">
    <text evidence="2">The sequence shown here is derived from an EMBL/GenBank/DDBJ whole genome shotgun (WGS) entry which is preliminary data.</text>
</comment>
<organism evidence="2 3">
    <name type="scientific">Candidatus Hakubella thermalkaliphila</name>
    <dbReference type="NCBI Taxonomy" id="2754717"/>
    <lineage>
        <taxon>Bacteria</taxon>
        <taxon>Bacillati</taxon>
        <taxon>Actinomycetota</taxon>
        <taxon>Actinomycetota incertae sedis</taxon>
        <taxon>Candidatus Hakubellales</taxon>
        <taxon>Candidatus Hakubellaceae</taxon>
        <taxon>Candidatus Hakubella</taxon>
    </lineage>
</organism>
<dbReference type="CDD" id="cd04332">
    <property type="entry name" value="YbaK_like"/>
    <property type="match status" value="1"/>
</dbReference>
<dbReference type="Proteomes" id="UP000580051">
    <property type="component" value="Unassembled WGS sequence"/>
</dbReference>
<accession>A0A6V8NQB2</accession>
<dbReference type="InterPro" id="IPR007214">
    <property type="entry name" value="YbaK/aa-tRNA-synth-assoc-dom"/>
</dbReference>
<evidence type="ECO:0000259" key="1">
    <source>
        <dbReference type="Pfam" id="PF04073"/>
    </source>
</evidence>
<feature type="domain" description="YbaK/aminoacyl-tRNA synthetase-associated" evidence="1">
    <location>
        <begin position="23"/>
        <end position="141"/>
    </location>
</feature>
<sequence>MAINTDLKNYLDRSHVPYETLSHPQSFSCFEIARNVGVRAEEVAKALVVKAKGKRAIVVLPGSSRLDARKLKTLMGHSDARLLLEEELEKEFPSFEVGAIPPIGALFGFPVYVDERLQAEKIVFTGGTHVDSVRMNYSDFLSLVHPQVVDLVEEPE</sequence>
<evidence type="ECO:0000313" key="3">
    <source>
        <dbReference type="Proteomes" id="UP000580051"/>
    </source>
</evidence>
<dbReference type="Pfam" id="PF04073">
    <property type="entry name" value="tRNA_edit"/>
    <property type="match status" value="1"/>
</dbReference>
<dbReference type="PANTHER" id="PTHR30411:SF9">
    <property type="entry name" value="MULTIFUNCTIONAL SER_THR-TRNA DEACYLASE PROXP-Y"/>
    <property type="match status" value="1"/>
</dbReference>
<dbReference type="SUPFAM" id="SSF55826">
    <property type="entry name" value="YbaK/ProRS associated domain"/>
    <property type="match status" value="1"/>
</dbReference>
<dbReference type="GO" id="GO:0002161">
    <property type="term" value="F:aminoacyl-tRNA deacylase activity"/>
    <property type="evidence" value="ECO:0007669"/>
    <property type="project" value="InterPro"/>
</dbReference>
<protein>
    <submittedName>
        <fullName evidence="2">Ala-tRNA(Pro) deacylase</fullName>
    </submittedName>
</protein>
<evidence type="ECO:0000313" key="2">
    <source>
        <dbReference type="EMBL" id="GFP21550.1"/>
    </source>
</evidence>
<gene>
    <name evidence="2" type="ORF">HKBW3S06_00777</name>
</gene>
<dbReference type="AlphaFoldDB" id="A0A6V8NQB2"/>
<reference evidence="2 3" key="1">
    <citation type="journal article" date="2020" name="Front. Microbiol.">
        <title>Single-cell genomics of novel Actinobacteria with the Wood-Ljungdahl pathway discovered in a serpentinizing system.</title>
        <authorList>
            <person name="Merino N."/>
            <person name="Kawai M."/>
            <person name="Boyd E.S."/>
            <person name="Colman D.R."/>
            <person name="McGlynn S.E."/>
            <person name="Nealson K.H."/>
            <person name="Kurokawa K."/>
            <person name="Hongoh Y."/>
        </authorList>
    </citation>
    <scope>NUCLEOTIDE SEQUENCE [LARGE SCALE GENOMIC DNA]</scope>
    <source>
        <strain evidence="2 3">S06</strain>
    </source>
</reference>
<dbReference type="InterPro" id="IPR036754">
    <property type="entry name" value="YbaK/aa-tRNA-synt-asso_dom_sf"/>
</dbReference>
<name>A0A6V8NQB2_9ACTN</name>
<dbReference type="PANTHER" id="PTHR30411">
    <property type="entry name" value="CYTOPLASMIC PROTEIN"/>
    <property type="match status" value="1"/>
</dbReference>
<dbReference type="EMBL" id="BLRV01000061">
    <property type="protein sequence ID" value="GFP21550.1"/>
    <property type="molecule type" value="Genomic_DNA"/>
</dbReference>
<proteinExistence type="predicted"/>
<dbReference type="Gene3D" id="3.90.960.10">
    <property type="entry name" value="YbaK/aminoacyl-tRNA synthetase-associated domain"/>
    <property type="match status" value="1"/>
</dbReference>